<feature type="compositionally biased region" description="Polar residues" evidence="1">
    <location>
        <begin position="28"/>
        <end position="53"/>
    </location>
</feature>
<keyword evidence="4" id="KW-1185">Reference proteome</keyword>
<accession>A0A2K1Q2Z7</accession>
<comment type="caution">
    <text evidence="3">The sequence shown here is derived from an EMBL/GenBank/DDBJ whole genome shotgun (WGS) entry which is preliminary data.</text>
</comment>
<evidence type="ECO:0008006" key="5">
    <source>
        <dbReference type="Google" id="ProtNLM"/>
    </source>
</evidence>
<dbReference type="EMBL" id="NPZB01000001">
    <property type="protein sequence ID" value="PNS09415.1"/>
    <property type="molecule type" value="Genomic_DNA"/>
</dbReference>
<keyword evidence="2" id="KW-0732">Signal</keyword>
<dbReference type="Proteomes" id="UP000236220">
    <property type="component" value="Unassembled WGS sequence"/>
</dbReference>
<feature type="signal peptide" evidence="2">
    <location>
        <begin position="1"/>
        <end position="21"/>
    </location>
</feature>
<dbReference type="AlphaFoldDB" id="A0A2K1Q2Z7"/>
<feature type="compositionally biased region" description="Polar residues" evidence="1">
    <location>
        <begin position="87"/>
        <end position="96"/>
    </location>
</feature>
<feature type="region of interest" description="Disordered" evidence="1">
    <location>
        <begin position="28"/>
        <end position="115"/>
    </location>
</feature>
<evidence type="ECO:0000313" key="4">
    <source>
        <dbReference type="Proteomes" id="UP000236220"/>
    </source>
</evidence>
<name>A0A2K1Q2Z7_9GAMM</name>
<feature type="compositionally biased region" description="Low complexity" evidence="1">
    <location>
        <begin position="65"/>
        <end position="86"/>
    </location>
</feature>
<feature type="chain" id="PRO_5014360593" description="Lipoprotein" evidence="2">
    <location>
        <begin position="22"/>
        <end position="238"/>
    </location>
</feature>
<reference evidence="3 4" key="1">
    <citation type="submission" date="2017-08" db="EMBL/GenBank/DDBJ databases">
        <title>Lysobacter sylvestris genome.</title>
        <authorList>
            <person name="Zhang D.-C."/>
            <person name="Albuquerque L."/>
            <person name="Franca L."/>
            <person name="Froufe H.J.C."/>
            <person name="Barroso C."/>
            <person name="Egas C."/>
            <person name="Da Costa M."/>
            <person name="Margesin R."/>
        </authorList>
    </citation>
    <scope>NUCLEOTIDE SEQUENCE [LARGE SCALE GENOMIC DNA]</scope>
    <source>
        <strain evidence="3 4">AM20-91</strain>
    </source>
</reference>
<sequence length="238" mass="25186">MHRHFALRLAITALIALPLAACHDRTSTVDGTTASADSDAPSQSLPRPQSDGQPITGMPGARPQPARTDPATSATAPSASATPPASGNDTSTQSSPAPEARTDNDAQGAVIGDIPEPTIDDAMQVVREYYDAINRGAYGRAYALWGDRGAASGKTLQQFSDGFADTARDSVDIQRPTTDEGAAGSRYLEIPVRVIATQRDQSSRTYTGSYVLRRSMVDGASAEQRKWRIQSARLVPGN</sequence>
<proteinExistence type="predicted"/>
<evidence type="ECO:0000256" key="2">
    <source>
        <dbReference type="SAM" id="SignalP"/>
    </source>
</evidence>
<gene>
    <name evidence="3" type="ORF">Lysil_1044</name>
</gene>
<protein>
    <recommendedName>
        <fullName evidence="5">Lipoprotein</fullName>
    </recommendedName>
</protein>
<evidence type="ECO:0000313" key="3">
    <source>
        <dbReference type="EMBL" id="PNS09415.1"/>
    </source>
</evidence>
<evidence type="ECO:0000256" key="1">
    <source>
        <dbReference type="SAM" id="MobiDB-lite"/>
    </source>
</evidence>
<dbReference type="RefSeq" id="WP_129588364.1">
    <property type="nucleotide sequence ID" value="NZ_NPZB01000001.1"/>
</dbReference>
<dbReference type="OrthoDB" id="485556at2"/>
<organism evidence="3 4">
    <name type="scientific">Solilutibacter silvestris</name>
    <dbReference type="NCBI Taxonomy" id="1645665"/>
    <lineage>
        <taxon>Bacteria</taxon>
        <taxon>Pseudomonadati</taxon>
        <taxon>Pseudomonadota</taxon>
        <taxon>Gammaproteobacteria</taxon>
        <taxon>Lysobacterales</taxon>
        <taxon>Lysobacteraceae</taxon>
        <taxon>Solilutibacter</taxon>
    </lineage>
</organism>